<name>A0A084W053_ANOSI</name>
<sequence>MSKRIKTPKISPEELSESIRQEKAKRYELEQERLRTKAVQEHKEYNQRRVLLLETTKLFRKIEKIASDYRSHLSKKKEWTDFLSCRRSPNPNNAAELRETLFRWVYLQEEACSKSLIGWTLSGDISIPISPSNDSQSTCERNRDRINKNIREIYVVPVREALSVLESIANGSMEKQHEEILTVRDEIRKFITDSLNRMTLQVGSSVCRTMESLNPLMSEFSFDEPDVLVMFLWSFRPVPLPLENNFLMKVIDMAPLGLTIHRPQSLDLKDFLIRGLWLEFDHFSNQDPTQDIAHPESTSELLSVQETEWNERQEIRRKRLAALRKHREEFEAQERLKQAEADTPSSKTPKEASGKAKKAKSKEDAKKGRKIVNQSPEVVPEPPVITEETEVDIDAEYEHQETDQFWASLSSVAPGALPLEEGYMNLREYCIVGGIYKLTRFDKLPQPIDLGPRFMYSNVPVGLQLSEKGFHAVDEEELIKIELQLPAHCFWWEHPTICRWESWEESENFARLHPEVQQFQLRYADIEAHKATLLFAARENDSSRLSVPTTIPDFDLADIPPEVRLHYLIREHILPRLPDGYRFRAELKRLYTVLKEKAEHRMCRGREQAARHTMMLMYNRIIEASNHDGGLGEMRHPEQSDIDAEEPLGRSVADHSNNFVELQEIDEKLQQLSLARPNVARYLHPPKPLHRPLCFAPDSDRSDASFDELGADMERLVLTLESQDTMLDDEAEEWVCKMFSIFLRLLEYLRERLEPCFPSVPPASPPIEKGPEPRRIAVREIKRRFIDIRTTKKYPLGLGSRDRSLSRASGSSVASGEKKKRKRKSTPVRGKLTSHPEPFVQDMEKSEDPPEVLSLIEHAPGRWSNKPIRRQLYDANKRMLTFWTDRLGIFGLAARKYIHLPFLHWEMRRHGRVANMTTVLTLSAFKMKLSFFITSQGYRVHVQECHSDDSRQKEAKDDEVGIRIAPEIGWFSLEELGKYLLKINVHVFPEVDTCFYTAGRQAGSATVPKHEAMELHNLRCFGAFCLTHNLQRCVWNEFANRRTGLVLGRQLIEGRHEPEFETIMITPLKSQLVEVEELCSNTLEEVHLAFHPRPSEQSYNADCYGLLKERLEEPSRKVLAKTPPLLQWNVSQLLQRLRLLSYS</sequence>
<feature type="region of interest" description="Disordered" evidence="1">
    <location>
        <begin position="333"/>
        <end position="376"/>
    </location>
</feature>
<dbReference type="VEuPathDB" id="VectorBase:ASIC011534"/>
<dbReference type="GO" id="GO:0048487">
    <property type="term" value="F:beta-tubulin binding"/>
    <property type="evidence" value="ECO:0007669"/>
    <property type="project" value="TreeGrafter"/>
</dbReference>
<feature type="domain" description="CASC1 C-terminal" evidence="2">
    <location>
        <begin position="862"/>
        <end position="1091"/>
    </location>
</feature>
<dbReference type="EMBL" id="KE525262">
    <property type="protein sequence ID" value="KFB43597.1"/>
    <property type="molecule type" value="Genomic_DNA"/>
</dbReference>
<dbReference type="EMBL" id="ATLV01019090">
    <property type="status" value="NOT_ANNOTATED_CDS"/>
    <property type="molecule type" value="Genomic_DNA"/>
</dbReference>
<reference evidence="4" key="2">
    <citation type="submission" date="2020-05" db="UniProtKB">
        <authorList>
            <consortium name="EnsemblMetazoa"/>
        </authorList>
    </citation>
    <scope>IDENTIFICATION</scope>
</reference>
<dbReference type="InterPro" id="IPR022110">
    <property type="entry name" value="CASC1_C"/>
</dbReference>
<dbReference type="InterPro" id="IPR023247">
    <property type="entry name" value="IC97/Dnai7-like"/>
</dbReference>
<dbReference type="GO" id="GO:0008017">
    <property type="term" value="F:microtubule binding"/>
    <property type="evidence" value="ECO:0007669"/>
    <property type="project" value="TreeGrafter"/>
</dbReference>
<dbReference type="PANTHER" id="PTHR20929:SF11">
    <property type="entry name" value="DYNEIN AXONEMAL INTERMEDIATE CHAIN 7"/>
    <property type="match status" value="1"/>
</dbReference>
<dbReference type="OMA" id="CEPWAMD"/>
<dbReference type="VEuPathDB" id="VectorBase:ASIS005675"/>
<dbReference type="PANTHER" id="PTHR20929">
    <property type="entry name" value="LUNG ADENOMA SUSCEPTIBILITY 1-RELATED"/>
    <property type="match status" value="1"/>
</dbReference>
<feature type="compositionally biased region" description="Low complexity" evidence="1">
    <location>
        <begin position="806"/>
        <end position="815"/>
    </location>
</feature>
<accession>A0A084W053</accession>
<protein>
    <submittedName>
        <fullName evidence="3">AGAP013332-PA-like protein</fullName>
    </submittedName>
</protein>
<dbReference type="OrthoDB" id="7737418at2759"/>
<evidence type="ECO:0000313" key="5">
    <source>
        <dbReference type="Proteomes" id="UP000030765"/>
    </source>
</evidence>
<dbReference type="VEuPathDB" id="VectorBase:ASIS013367"/>
<evidence type="ECO:0000313" key="3">
    <source>
        <dbReference type="EMBL" id="KFB43597.1"/>
    </source>
</evidence>
<proteinExistence type="predicted"/>
<gene>
    <name evidence="3" type="ORF">ZHAS_00011534</name>
</gene>
<evidence type="ECO:0000256" key="1">
    <source>
        <dbReference type="SAM" id="MobiDB-lite"/>
    </source>
</evidence>
<dbReference type="Proteomes" id="UP000030765">
    <property type="component" value="Unassembled WGS sequence"/>
</dbReference>
<feature type="region of interest" description="Disordered" evidence="1">
    <location>
        <begin position="798"/>
        <end position="844"/>
    </location>
</feature>
<keyword evidence="5" id="KW-1185">Reference proteome</keyword>
<evidence type="ECO:0000313" key="4">
    <source>
        <dbReference type="EnsemblMetazoa" id="ASIC011534-PA"/>
    </source>
</evidence>
<dbReference type="EnsemblMetazoa" id="ASIC011534-RA">
    <property type="protein sequence ID" value="ASIC011534-PA"/>
    <property type="gene ID" value="ASIC011534"/>
</dbReference>
<dbReference type="Pfam" id="PF12366">
    <property type="entry name" value="Casc1_C"/>
    <property type="match status" value="1"/>
</dbReference>
<dbReference type="AlphaFoldDB" id="A0A084W053"/>
<evidence type="ECO:0000259" key="2">
    <source>
        <dbReference type="Pfam" id="PF12366"/>
    </source>
</evidence>
<reference evidence="3 5" key="1">
    <citation type="journal article" date="2014" name="BMC Genomics">
        <title>Genome sequence of Anopheles sinensis provides insight into genetics basis of mosquito competence for malaria parasites.</title>
        <authorList>
            <person name="Zhou D."/>
            <person name="Zhang D."/>
            <person name="Ding G."/>
            <person name="Shi L."/>
            <person name="Hou Q."/>
            <person name="Ye Y."/>
            <person name="Xu Y."/>
            <person name="Zhou H."/>
            <person name="Xiong C."/>
            <person name="Li S."/>
            <person name="Yu J."/>
            <person name="Hong S."/>
            <person name="Yu X."/>
            <person name="Zou P."/>
            <person name="Chen C."/>
            <person name="Chang X."/>
            <person name="Wang W."/>
            <person name="Lv Y."/>
            <person name="Sun Y."/>
            <person name="Ma L."/>
            <person name="Shen B."/>
            <person name="Zhu C."/>
        </authorList>
    </citation>
    <scope>NUCLEOTIDE SEQUENCE [LARGE SCALE GENOMIC DNA]</scope>
</reference>
<organism evidence="3">
    <name type="scientific">Anopheles sinensis</name>
    <name type="common">Mosquito</name>
    <dbReference type="NCBI Taxonomy" id="74873"/>
    <lineage>
        <taxon>Eukaryota</taxon>
        <taxon>Metazoa</taxon>
        <taxon>Ecdysozoa</taxon>
        <taxon>Arthropoda</taxon>
        <taxon>Hexapoda</taxon>
        <taxon>Insecta</taxon>
        <taxon>Pterygota</taxon>
        <taxon>Neoptera</taxon>
        <taxon>Endopterygota</taxon>
        <taxon>Diptera</taxon>
        <taxon>Nematocera</taxon>
        <taxon>Culicoidea</taxon>
        <taxon>Culicidae</taxon>
        <taxon>Anophelinae</taxon>
        <taxon>Anopheles</taxon>
    </lineage>
</organism>